<feature type="domain" description="C1q" evidence="4">
    <location>
        <begin position="117"/>
        <end position="269"/>
    </location>
</feature>
<protein>
    <recommendedName>
        <fullName evidence="4">C1q domain-containing protein</fullName>
    </recommendedName>
</protein>
<dbReference type="PANTHER" id="PTHR22923">
    <property type="entry name" value="CEREBELLIN-RELATED"/>
    <property type="match status" value="1"/>
</dbReference>
<evidence type="ECO:0000256" key="1">
    <source>
        <dbReference type="ARBA" id="ARBA00004613"/>
    </source>
</evidence>
<sequence length="269" mass="30099">MRRKTSLTKSQEFAFQKTKTDKKTMGVIPLLLLSGSLFLFGHVESQSTAADMLRDAALQLKGSLTCDKWDCNCTFKYQRSCCCAASELHKTEEDTFLRIHHLYADIMTLNLRVNTFTESFKVAFKASMDPNLAVAIPGSTERCFGPFNTDVPIPYSSVALNDGSNYNPSLGIFMASCPGVYMFSFTAYSAVDSTGRLYHKVQLMKNGQLAVSVLENNREDNEDSATQVVTLEMQRGDQVYLQLTSGRKLCTSLSYNIFTGYIVYPYVQE</sequence>
<evidence type="ECO:0000259" key="4">
    <source>
        <dbReference type="PROSITE" id="PS50871"/>
    </source>
</evidence>
<dbReference type="InterPro" id="IPR001073">
    <property type="entry name" value="C1q_dom"/>
</dbReference>
<proteinExistence type="predicted"/>
<dbReference type="AlphaFoldDB" id="A0A3S2MQE2"/>
<dbReference type="GO" id="GO:0099558">
    <property type="term" value="P:maintenance of synapse structure"/>
    <property type="evidence" value="ECO:0007669"/>
    <property type="project" value="TreeGrafter"/>
</dbReference>
<keyword evidence="3" id="KW-0732">Signal</keyword>
<dbReference type="Gene3D" id="2.60.120.40">
    <property type="match status" value="1"/>
</dbReference>
<evidence type="ECO:0000256" key="2">
    <source>
        <dbReference type="ARBA" id="ARBA00022525"/>
    </source>
</evidence>
<dbReference type="OrthoDB" id="6154955at2759"/>
<dbReference type="InterPro" id="IPR050822">
    <property type="entry name" value="Cerebellin_Synaptic_Org"/>
</dbReference>
<dbReference type="SUPFAM" id="SSF49842">
    <property type="entry name" value="TNF-like"/>
    <property type="match status" value="1"/>
</dbReference>
<dbReference type="Proteomes" id="UP000283210">
    <property type="component" value="Chromosome 13"/>
</dbReference>
<organism evidence="5 6">
    <name type="scientific">Oryzias javanicus</name>
    <name type="common">Javanese ricefish</name>
    <name type="synonym">Aplocheilus javanicus</name>
    <dbReference type="NCBI Taxonomy" id="123683"/>
    <lineage>
        <taxon>Eukaryota</taxon>
        <taxon>Metazoa</taxon>
        <taxon>Chordata</taxon>
        <taxon>Craniata</taxon>
        <taxon>Vertebrata</taxon>
        <taxon>Euteleostomi</taxon>
        <taxon>Actinopterygii</taxon>
        <taxon>Neopterygii</taxon>
        <taxon>Teleostei</taxon>
        <taxon>Neoteleostei</taxon>
        <taxon>Acanthomorphata</taxon>
        <taxon>Ovalentaria</taxon>
        <taxon>Atherinomorphae</taxon>
        <taxon>Beloniformes</taxon>
        <taxon>Adrianichthyidae</taxon>
        <taxon>Oryziinae</taxon>
        <taxon>Oryzias</taxon>
    </lineage>
</organism>
<keyword evidence="6" id="KW-1185">Reference proteome</keyword>
<accession>A0A3S2MQE2</accession>
<dbReference type="GO" id="GO:0005576">
    <property type="term" value="C:extracellular region"/>
    <property type="evidence" value="ECO:0007669"/>
    <property type="project" value="UniProtKB-SubCell"/>
</dbReference>
<name>A0A3S2MQE2_ORYJA</name>
<dbReference type="InterPro" id="IPR008983">
    <property type="entry name" value="Tumour_necrosis_fac-like_dom"/>
</dbReference>
<keyword evidence="2" id="KW-0964">Secreted</keyword>
<evidence type="ECO:0000256" key="3">
    <source>
        <dbReference type="ARBA" id="ARBA00022729"/>
    </source>
</evidence>
<comment type="subcellular location">
    <subcellularLocation>
        <location evidence="1">Secreted</location>
    </subcellularLocation>
</comment>
<gene>
    <name evidence="5" type="ORF">OJAV_G00125200</name>
</gene>
<dbReference type="PANTHER" id="PTHR22923:SF89">
    <property type="entry name" value="CEREBELLIN 18"/>
    <property type="match status" value="1"/>
</dbReference>
<dbReference type="GO" id="GO:0045202">
    <property type="term" value="C:synapse"/>
    <property type="evidence" value="ECO:0007669"/>
    <property type="project" value="TreeGrafter"/>
</dbReference>
<evidence type="ECO:0000313" key="5">
    <source>
        <dbReference type="EMBL" id="RVE64378.1"/>
    </source>
</evidence>
<reference evidence="5 6" key="2">
    <citation type="submission" date="2019-01" db="EMBL/GenBank/DDBJ databases">
        <title>A chromosome length genome reference of the Java medaka (oryzias javanicus).</title>
        <authorList>
            <person name="Herpin A."/>
            <person name="Takehana Y."/>
            <person name="Naruse K."/>
            <person name="Ansai S."/>
            <person name="Kawaguchi M."/>
        </authorList>
    </citation>
    <scope>NUCLEOTIDE SEQUENCE [LARGE SCALE GENOMIC DNA]</scope>
    <source>
        <strain evidence="5">RS831</strain>
        <tissue evidence="5">Whole body</tissue>
    </source>
</reference>
<dbReference type="PROSITE" id="PS50871">
    <property type="entry name" value="C1Q"/>
    <property type="match status" value="1"/>
</dbReference>
<dbReference type="EMBL" id="CM012449">
    <property type="protein sequence ID" value="RVE64378.1"/>
    <property type="molecule type" value="Genomic_DNA"/>
</dbReference>
<dbReference type="SMART" id="SM00110">
    <property type="entry name" value="C1Q"/>
    <property type="match status" value="1"/>
</dbReference>
<evidence type="ECO:0000313" key="6">
    <source>
        <dbReference type="Proteomes" id="UP000283210"/>
    </source>
</evidence>
<reference evidence="5 6" key="1">
    <citation type="submission" date="2018-11" db="EMBL/GenBank/DDBJ databases">
        <authorList>
            <person name="Lopez-Roques C."/>
            <person name="Donnadieu C."/>
            <person name="Bouchez O."/>
            <person name="Klopp C."/>
            <person name="Cabau C."/>
            <person name="Zahm M."/>
        </authorList>
    </citation>
    <scope>NUCLEOTIDE SEQUENCE [LARGE SCALE GENOMIC DNA]</scope>
    <source>
        <strain evidence="5">RS831</strain>
        <tissue evidence="5">Whole body</tissue>
    </source>
</reference>
<dbReference type="Pfam" id="PF00386">
    <property type="entry name" value="C1q"/>
    <property type="match status" value="1"/>
</dbReference>
<dbReference type="PRINTS" id="PR00007">
    <property type="entry name" value="COMPLEMNTC1Q"/>
</dbReference>